<evidence type="ECO:0000256" key="1">
    <source>
        <dbReference type="ARBA" id="ARBA00009437"/>
    </source>
</evidence>
<keyword evidence="7" id="KW-1185">Reference proteome</keyword>
<dbReference type="Gene3D" id="1.10.10.10">
    <property type="entry name" value="Winged helix-like DNA-binding domain superfamily/Winged helix DNA-binding domain"/>
    <property type="match status" value="1"/>
</dbReference>
<name>A0A1H3EM25_9RHOB</name>
<dbReference type="Proteomes" id="UP000199118">
    <property type="component" value="Unassembled WGS sequence"/>
</dbReference>
<evidence type="ECO:0000256" key="2">
    <source>
        <dbReference type="ARBA" id="ARBA00023015"/>
    </source>
</evidence>
<sequence length="303" mass="32815">MLKARNLEVLCAVIEMGTTAMAAESLGISQPAVSNMIRHTEDQIGFPLFIRERGRLTPTREALHIADEARHLFRQQKRIGGLVEQMRDGAAGRLSIIATPSLGHGIVPQALGAFLKGRSKIRISFEVGTVDEIAARLLSGEADLGLSITRPRQVGLSIQKLAEGRLVCALPETHELALFERIRITDLNHVPHISYAMESPLGRTIDAAFAAEGLERRHFCEVRHTTTALDLVAGGLGAALVDDFALMGRSIPGVAARPTTPDIPLQVFALTSTLFPTPNLALRFQAHFRDFVEGVRRGEGGGV</sequence>
<feature type="domain" description="HTH lysR-type" evidence="5">
    <location>
        <begin position="2"/>
        <end position="59"/>
    </location>
</feature>
<accession>A0A1H3EM25</accession>
<dbReference type="Pfam" id="PF03466">
    <property type="entry name" value="LysR_substrate"/>
    <property type="match status" value="1"/>
</dbReference>
<dbReference type="InterPro" id="IPR036388">
    <property type="entry name" value="WH-like_DNA-bd_sf"/>
</dbReference>
<dbReference type="PANTHER" id="PTHR30427">
    <property type="entry name" value="TRANSCRIPTIONAL ACTIVATOR PROTEIN LYSR"/>
    <property type="match status" value="1"/>
</dbReference>
<reference evidence="6 7" key="1">
    <citation type="submission" date="2016-10" db="EMBL/GenBank/DDBJ databases">
        <authorList>
            <person name="de Groot N.N."/>
        </authorList>
    </citation>
    <scope>NUCLEOTIDE SEQUENCE [LARGE SCALE GENOMIC DNA]</scope>
    <source>
        <strain evidence="6 7">DSM 17890</strain>
    </source>
</reference>
<dbReference type="InterPro" id="IPR005119">
    <property type="entry name" value="LysR_subst-bd"/>
</dbReference>
<dbReference type="GO" id="GO:0010628">
    <property type="term" value="P:positive regulation of gene expression"/>
    <property type="evidence" value="ECO:0007669"/>
    <property type="project" value="TreeGrafter"/>
</dbReference>
<keyword evidence="2" id="KW-0805">Transcription regulation</keyword>
<evidence type="ECO:0000259" key="5">
    <source>
        <dbReference type="PROSITE" id="PS50931"/>
    </source>
</evidence>
<evidence type="ECO:0000313" key="7">
    <source>
        <dbReference type="Proteomes" id="UP000199118"/>
    </source>
</evidence>
<dbReference type="Gene3D" id="3.40.190.290">
    <property type="match status" value="1"/>
</dbReference>
<proteinExistence type="inferred from homology"/>
<dbReference type="Pfam" id="PF00126">
    <property type="entry name" value="HTH_1"/>
    <property type="match status" value="1"/>
</dbReference>
<dbReference type="PROSITE" id="PS50931">
    <property type="entry name" value="HTH_LYSR"/>
    <property type="match status" value="1"/>
</dbReference>
<dbReference type="EMBL" id="FNMZ01000010">
    <property type="protein sequence ID" value="SDX79751.1"/>
    <property type="molecule type" value="Genomic_DNA"/>
</dbReference>
<dbReference type="SUPFAM" id="SSF53850">
    <property type="entry name" value="Periplasmic binding protein-like II"/>
    <property type="match status" value="1"/>
</dbReference>
<evidence type="ECO:0000256" key="3">
    <source>
        <dbReference type="ARBA" id="ARBA00023125"/>
    </source>
</evidence>
<dbReference type="STRING" id="356660.SAMN05444336_11093"/>
<keyword evidence="4" id="KW-0804">Transcription</keyword>
<dbReference type="PRINTS" id="PR00039">
    <property type="entry name" value="HTHLYSR"/>
</dbReference>
<keyword evidence="3 6" id="KW-0238">DNA-binding</keyword>
<dbReference type="RefSeq" id="WP_092684776.1">
    <property type="nucleotide sequence ID" value="NZ_FNMZ01000010.1"/>
</dbReference>
<organism evidence="6 7">
    <name type="scientific">Albimonas donghaensis</name>
    <dbReference type="NCBI Taxonomy" id="356660"/>
    <lineage>
        <taxon>Bacteria</taxon>
        <taxon>Pseudomonadati</taxon>
        <taxon>Pseudomonadota</taxon>
        <taxon>Alphaproteobacteria</taxon>
        <taxon>Rhodobacterales</taxon>
        <taxon>Paracoccaceae</taxon>
        <taxon>Albimonas</taxon>
    </lineage>
</organism>
<dbReference type="InterPro" id="IPR036390">
    <property type="entry name" value="WH_DNA-bd_sf"/>
</dbReference>
<evidence type="ECO:0000256" key="4">
    <source>
        <dbReference type="ARBA" id="ARBA00023163"/>
    </source>
</evidence>
<dbReference type="SUPFAM" id="SSF46785">
    <property type="entry name" value="Winged helix' DNA-binding domain"/>
    <property type="match status" value="1"/>
</dbReference>
<dbReference type="GO" id="GO:0003700">
    <property type="term" value="F:DNA-binding transcription factor activity"/>
    <property type="evidence" value="ECO:0007669"/>
    <property type="project" value="InterPro"/>
</dbReference>
<gene>
    <name evidence="6" type="ORF">SAMN05444336_11093</name>
</gene>
<comment type="similarity">
    <text evidence="1">Belongs to the LysR transcriptional regulatory family.</text>
</comment>
<dbReference type="PANTHER" id="PTHR30427:SF1">
    <property type="entry name" value="TRANSCRIPTIONAL ACTIVATOR PROTEIN LYSR"/>
    <property type="match status" value="1"/>
</dbReference>
<dbReference type="InterPro" id="IPR000847">
    <property type="entry name" value="LysR_HTH_N"/>
</dbReference>
<evidence type="ECO:0000313" key="6">
    <source>
        <dbReference type="EMBL" id="SDX79751.1"/>
    </source>
</evidence>
<dbReference type="AlphaFoldDB" id="A0A1H3EM25"/>
<dbReference type="OrthoDB" id="8479870at2"/>
<protein>
    <submittedName>
        <fullName evidence="6">DNA-binding transcriptional regulator, LysR family</fullName>
    </submittedName>
</protein>
<dbReference type="GO" id="GO:0043565">
    <property type="term" value="F:sequence-specific DNA binding"/>
    <property type="evidence" value="ECO:0007669"/>
    <property type="project" value="TreeGrafter"/>
</dbReference>